<feature type="chain" id="PRO_5042287432" evidence="1">
    <location>
        <begin position="20"/>
        <end position="269"/>
    </location>
</feature>
<evidence type="ECO:0000313" key="3">
    <source>
        <dbReference type="Proteomes" id="UP001221757"/>
    </source>
</evidence>
<proteinExistence type="predicted"/>
<sequence length="269" mass="27711">MHPYILAALFGLQLPQTLAAPLGSGATAITPGGYRLNTSIHPVPLGGRIAHVGGTMHVLDAAGDVVQIASPATRKTAPVPEEQQGWIAYASWLNSDSSSPISSFTTTWTVPQVPAADHGQTIFLFNSIEPASGDAIMQPVLQYGPSAAGGGDFWTVATPGQTLTGTITLVSQSDTTYSYNAQFTNIDGTALAIDGNEQLAWATETLEAYGVTEADDYPAGSTVFSGINIALASGAVPDVAWGNADDVADGLAATVDVDGATDAQIRITY</sequence>
<organism evidence="2 3">
    <name type="scientific">Mycena rosella</name>
    <name type="common">Pink bonnet</name>
    <name type="synonym">Agaricus rosellus</name>
    <dbReference type="NCBI Taxonomy" id="1033263"/>
    <lineage>
        <taxon>Eukaryota</taxon>
        <taxon>Fungi</taxon>
        <taxon>Dikarya</taxon>
        <taxon>Basidiomycota</taxon>
        <taxon>Agaricomycotina</taxon>
        <taxon>Agaricomycetes</taxon>
        <taxon>Agaricomycetidae</taxon>
        <taxon>Agaricales</taxon>
        <taxon>Marasmiineae</taxon>
        <taxon>Mycenaceae</taxon>
        <taxon>Mycena</taxon>
    </lineage>
</organism>
<feature type="signal peptide" evidence="1">
    <location>
        <begin position="1"/>
        <end position="19"/>
    </location>
</feature>
<comment type="caution">
    <text evidence="2">The sequence shown here is derived from an EMBL/GenBank/DDBJ whole genome shotgun (WGS) entry which is preliminary data.</text>
</comment>
<protein>
    <submittedName>
        <fullName evidence="2">Uncharacterized protein</fullName>
    </submittedName>
</protein>
<keyword evidence="1" id="KW-0732">Signal</keyword>
<gene>
    <name evidence="2" type="ORF">B0H17DRAFT_1146349</name>
</gene>
<dbReference type="Proteomes" id="UP001221757">
    <property type="component" value="Unassembled WGS sequence"/>
</dbReference>
<dbReference type="AlphaFoldDB" id="A0AAD7CRK5"/>
<evidence type="ECO:0000313" key="2">
    <source>
        <dbReference type="EMBL" id="KAJ7655895.1"/>
    </source>
</evidence>
<reference evidence="2" key="1">
    <citation type="submission" date="2023-03" db="EMBL/GenBank/DDBJ databases">
        <title>Massive genome expansion in bonnet fungi (Mycena s.s.) driven by repeated elements and novel gene families across ecological guilds.</title>
        <authorList>
            <consortium name="Lawrence Berkeley National Laboratory"/>
            <person name="Harder C.B."/>
            <person name="Miyauchi S."/>
            <person name="Viragh M."/>
            <person name="Kuo A."/>
            <person name="Thoen E."/>
            <person name="Andreopoulos B."/>
            <person name="Lu D."/>
            <person name="Skrede I."/>
            <person name="Drula E."/>
            <person name="Henrissat B."/>
            <person name="Morin E."/>
            <person name="Kohler A."/>
            <person name="Barry K."/>
            <person name="LaButti K."/>
            <person name="Morin E."/>
            <person name="Salamov A."/>
            <person name="Lipzen A."/>
            <person name="Mereny Z."/>
            <person name="Hegedus B."/>
            <person name="Baldrian P."/>
            <person name="Stursova M."/>
            <person name="Weitz H."/>
            <person name="Taylor A."/>
            <person name="Grigoriev I.V."/>
            <person name="Nagy L.G."/>
            <person name="Martin F."/>
            <person name="Kauserud H."/>
        </authorList>
    </citation>
    <scope>NUCLEOTIDE SEQUENCE</scope>
    <source>
        <strain evidence="2">CBHHK067</strain>
    </source>
</reference>
<evidence type="ECO:0000256" key="1">
    <source>
        <dbReference type="SAM" id="SignalP"/>
    </source>
</evidence>
<dbReference type="EMBL" id="JARKIE010000306">
    <property type="protein sequence ID" value="KAJ7655895.1"/>
    <property type="molecule type" value="Genomic_DNA"/>
</dbReference>
<keyword evidence="3" id="KW-1185">Reference proteome</keyword>
<name>A0AAD7CRK5_MYCRO</name>
<accession>A0AAD7CRK5</accession>